<organism evidence="1 2">
    <name type="scientific">Hohenbuehelia grisea</name>
    <dbReference type="NCBI Taxonomy" id="104357"/>
    <lineage>
        <taxon>Eukaryota</taxon>
        <taxon>Fungi</taxon>
        <taxon>Dikarya</taxon>
        <taxon>Basidiomycota</taxon>
        <taxon>Agaricomycotina</taxon>
        <taxon>Agaricomycetes</taxon>
        <taxon>Agaricomycetidae</taxon>
        <taxon>Agaricales</taxon>
        <taxon>Pleurotineae</taxon>
        <taxon>Pleurotaceae</taxon>
        <taxon>Hohenbuehelia</taxon>
    </lineage>
</organism>
<dbReference type="EMBL" id="JASNQZ010000005">
    <property type="protein sequence ID" value="KAL0957306.1"/>
    <property type="molecule type" value="Genomic_DNA"/>
</dbReference>
<accession>A0ABR3JP22</accession>
<gene>
    <name evidence="1" type="ORF">HGRIS_001116</name>
</gene>
<reference evidence="2" key="1">
    <citation type="submission" date="2024-06" db="EMBL/GenBank/DDBJ databases">
        <title>Multi-omics analyses provide insights into the biosynthesis of the anticancer antibiotic pleurotin in Hohenbuehelia grisea.</title>
        <authorList>
            <person name="Weaver J.A."/>
            <person name="Alberti F."/>
        </authorList>
    </citation>
    <scope>NUCLEOTIDE SEQUENCE [LARGE SCALE GENOMIC DNA]</scope>
    <source>
        <strain evidence="2">T-177</strain>
    </source>
</reference>
<evidence type="ECO:0000313" key="1">
    <source>
        <dbReference type="EMBL" id="KAL0957306.1"/>
    </source>
</evidence>
<keyword evidence="2" id="KW-1185">Reference proteome</keyword>
<evidence type="ECO:0000313" key="2">
    <source>
        <dbReference type="Proteomes" id="UP001556367"/>
    </source>
</evidence>
<protein>
    <submittedName>
        <fullName evidence="1">Uncharacterized protein</fullName>
    </submittedName>
</protein>
<dbReference type="Proteomes" id="UP001556367">
    <property type="component" value="Unassembled WGS sequence"/>
</dbReference>
<comment type="caution">
    <text evidence="1">The sequence shown here is derived from an EMBL/GenBank/DDBJ whole genome shotgun (WGS) entry which is preliminary data.</text>
</comment>
<sequence>MSSHQALEFPPWSPVPAFAFITPSVCNTYEDRPRADLATGLLIPPHHAYDKRDPDMRQTLATQPRQYHLPLDL</sequence>
<proteinExistence type="predicted"/>
<name>A0ABR3JP22_9AGAR</name>